<evidence type="ECO:0000313" key="2">
    <source>
        <dbReference type="Proteomes" id="UP000294911"/>
    </source>
</evidence>
<dbReference type="AlphaFoldDB" id="A0A4R2QDR9"/>
<organism evidence="1 2">
    <name type="scientific">Tamaricihabitans halophyticus</name>
    <dbReference type="NCBI Taxonomy" id="1262583"/>
    <lineage>
        <taxon>Bacteria</taxon>
        <taxon>Bacillati</taxon>
        <taxon>Actinomycetota</taxon>
        <taxon>Actinomycetes</taxon>
        <taxon>Pseudonocardiales</taxon>
        <taxon>Pseudonocardiaceae</taxon>
        <taxon>Tamaricihabitans</taxon>
    </lineage>
</organism>
<accession>A0A4R2QDR9</accession>
<keyword evidence="2" id="KW-1185">Reference proteome</keyword>
<protein>
    <recommendedName>
        <fullName evidence="3">Excisionase family DNA binding protein</fullName>
    </recommendedName>
</protein>
<proteinExistence type="predicted"/>
<reference evidence="1 2" key="1">
    <citation type="submission" date="2019-03" db="EMBL/GenBank/DDBJ databases">
        <title>Genomic Encyclopedia of Type Strains, Phase IV (KMG-IV): sequencing the most valuable type-strain genomes for metagenomic binning, comparative biology and taxonomic classification.</title>
        <authorList>
            <person name="Goeker M."/>
        </authorList>
    </citation>
    <scope>NUCLEOTIDE SEQUENCE [LARGE SCALE GENOMIC DNA]</scope>
    <source>
        <strain evidence="1 2">DSM 45765</strain>
    </source>
</reference>
<dbReference type="Proteomes" id="UP000294911">
    <property type="component" value="Unassembled WGS sequence"/>
</dbReference>
<dbReference type="OrthoDB" id="3700061at2"/>
<dbReference type="RefSeq" id="WP_132879473.1">
    <property type="nucleotide sequence ID" value="NZ_SLXQ01000013.1"/>
</dbReference>
<gene>
    <name evidence="1" type="ORF">EV191_11355</name>
</gene>
<dbReference type="EMBL" id="SLXQ01000013">
    <property type="protein sequence ID" value="TCP46779.1"/>
    <property type="molecule type" value="Genomic_DNA"/>
</dbReference>
<sequence>MTWLTPKEVAELVERNPVRIYLALESGELHGHQRVPNGRWSVHTDSVRAWQHGADTAAACGCRPQAVTAKRRQGGRQR</sequence>
<comment type="caution">
    <text evidence="1">The sequence shown here is derived from an EMBL/GenBank/DDBJ whole genome shotgun (WGS) entry which is preliminary data.</text>
</comment>
<evidence type="ECO:0008006" key="3">
    <source>
        <dbReference type="Google" id="ProtNLM"/>
    </source>
</evidence>
<name>A0A4R2QDR9_9PSEU</name>
<evidence type="ECO:0000313" key="1">
    <source>
        <dbReference type="EMBL" id="TCP46779.1"/>
    </source>
</evidence>